<dbReference type="RefSeq" id="WP_141448532.1">
    <property type="nucleotide sequence ID" value="NZ_CP041217.1"/>
</dbReference>
<reference evidence="1 2" key="1">
    <citation type="submission" date="2019-06" db="EMBL/GenBank/DDBJ databases">
        <title>Saccharibacillus brassicae sp. nov., an endophytic bacterium isolated from Chinese cabbage seeds (Brassica pekinensis).</title>
        <authorList>
            <person name="Jiang L."/>
            <person name="Lee J."/>
            <person name="Kim S.W."/>
        </authorList>
    </citation>
    <scope>NUCLEOTIDE SEQUENCE [LARGE SCALE GENOMIC DNA]</scope>
    <source>
        <strain evidence="2">KCTC 43072 / ATSA2</strain>
    </source>
</reference>
<dbReference type="KEGG" id="saca:FFV09_14750"/>
<organism evidence="1 2">
    <name type="scientific">Saccharibacillus brassicae</name>
    <dbReference type="NCBI Taxonomy" id="2583377"/>
    <lineage>
        <taxon>Bacteria</taxon>
        <taxon>Bacillati</taxon>
        <taxon>Bacillota</taxon>
        <taxon>Bacilli</taxon>
        <taxon>Bacillales</taxon>
        <taxon>Paenibacillaceae</taxon>
        <taxon>Saccharibacillus</taxon>
    </lineage>
</organism>
<dbReference type="AlphaFoldDB" id="A0A4Y6UZN0"/>
<evidence type="ECO:0000313" key="1">
    <source>
        <dbReference type="EMBL" id="QDH21988.1"/>
    </source>
</evidence>
<sequence length="89" mass="9652">MEKRGSAGLSGPLSARQVQAACGPFTPTGCKRFFGAREKSLSAALFSSLIYTIKPIKIEFGSIQMGDVENTGKIAKKVEIFDYMKRDAC</sequence>
<accession>A0A4Y6UZN0</accession>
<protein>
    <submittedName>
        <fullName evidence="1">Uncharacterized protein</fullName>
    </submittedName>
</protein>
<dbReference type="Proteomes" id="UP000316968">
    <property type="component" value="Chromosome"/>
</dbReference>
<keyword evidence="2" id="KW-1185">Reference proteome</keyword>
<proteinExistence type="predicted"/>
<evidence type="ECO:0000313" key="2">
    <source>
        <dbReference type="Proteomes" id="UP000316968"/>
    </source>
</evidence>
<dbReference type="EMBL" id="CP041217">
    <property type="protein sequence ID" value="QDH21988.1"/>
    <property type="molecule type" value="Genomic_DNA"/>
</dbReference>
<gene>
    <name evidence="1" type="ORF">FFV09_14750</name>
</gene>
<name>A0A4Y6UZN0_SACBS</name>